<feature type="transmembrane region" description="Helical" evidence="1">
    <location>
        <begin position="44"/>
        <end position="64"/>
    </location>
</feature>
<organism evidence="2 3">
    <name type="scientific">Ruminococcus bovis</name>
    <dbReference type="NCBI Taxonomy" id="2564099"/>
    <lineage>
        <taxon>Bacteria</taxon>
        <taxon>Bacillati</taxon>
        <taxon>Bacillota</taxon>
        <taxon>Clostridia</taxon>
        <taxon>Eubacteriales</taxon>
        <taxon>Oscillospiraceae</taxon>
        <taxon>Ruminococcus</taxon>
    </lineage>
</organism>
<keyword evidence="1" id="KW-1133">Transmembrane helix</keyword>
<evidence type="ECO:0000256" key="1">
    <source>
        <dbReference type="SAM" id="Phobius"/>
    </source>
</evidence>
<name>A0A4P8XUJ3_9FIRM</name>
<evidence type="ECO:0000313" key="3">
    <source>
        <dbReference type="Proteomes" id="UP000301475"/>
    </source>
</evidence>
<dbReference type="AlphaFoldDB" id="A0A4P8XUJ3"/>
<protein>
    <recommendedName>
        <fullName evidence="4">Cxxc_20_cxxc protein</fullName>
    </recommendedName>
</protein>
<dbReference type="OrthoDB" id="1864128at2"/>
<evidence type="ECO:0000313" key="2">
    <source>
        <dbReference type="EMBL" id="QCT06711.1"/>
    </source>
</evidence>
<proteinExistence type="predicted"/>
<feature type="transmembrane region" description="Helical" evidence="1">
    <location>
        <begin position="70"/>
        <end position="92"/>
    </location>
</feature>
<keyword evidence="1" id="KW-0812">Transmembrane</keyword>
<reference evidence="2 3" key="1">
    <citation type="submission" date="2019-04" db="EMBL/GenBank/DDBJ databases">
        <authorList>
            <person name="Embree M."/>
            <person name="Gaffney J.R."/>
        </authorList>
    </citation>
    <scope>NUCLEOTIDE SEQUENCE [LARGE SCALE GENOMIC DNA]</scope>
    <source>
        <strain evidence="2 3">JE7A12</strain>
    </source>
</reference>
<accession>A0A4P8XUJ3</accession>
<gene>
    <name evidence="2" type="ORF">E5Z56_04725</name>
</gene>
<evidence type="ECO:0008006" key="4">
    <source>
        <dbReference type="Google" id="ProtNLM"/>
    </source>
</evidence>
<dbReference type="KEGG" id="ruj:E5Z56_04725"/>
<dbReference type="Proteomes" id="UP000301475">
    <property type="component" value="Chromosome"/>
</dbReference>
<dbReference type="EMBL" id="CP039381">
    <property type="protein sequence ID" value="QCT06711.1"/>
    <property type="molecule type" value="Genomic_DNA"/>
</dbReference>
<sequence length="188" mass="22121">MKLAKCPYCGRRMSYSSAFMSKSKGEYKCSRCKKESNIYINKKIWLAFILTFMVAAIIMTIVIMKTATKSPFMFLFVMIPFLIFYIFVPFFVRLRPLKKYREFVSQQQKFIKPEILPPITDSEFEQSGPVINTDVFNQIKAKRKIITEEEQARTKAFIEDDEHKVESDTISRNLFKDKTAAFNLNDRK</sequence>
<keyword evidence="1" id="KW-0472">Membrane</keyword>
<dbReference type="RefSeq" id="WP_138156762.1">
    <property type="nucleotide sequence ID" value="NZ_CP039381.1"/>
</dbReference>
<keyword evidence="3" id="KW-1185">Reference proteome</keyword>